<dbReference type="RefSeq" id="WP_187967224.1">
    <property type="nucleotide sequence ID" value="NZ_JACVDC010000089.1"/>
</dbReference>
<dbReference type="PANTHER" id="PTHR15172:SF1">
    <property type="entry name" value="GALACTOCEREBROSIDASE"/>
    <property type="match status" value="1"/>
</dbReference>
<keyword evidence="4" id="KW-0442">Lipid degradation</keyword>
<evidence type="ECO:0000256" key="1">
    <source>
        <dbReference type="ARBA" id="ARBA00005637"/>
    </source>
</evidence>
<comment type="caution">
    <text evidence="9">The sequence shown here is derived from an EMBL/GenBank/DDBJ whole genome shotgun (WGS) entry which is preliminary data.</text>
</comment>
<dbReference type="GO" id="GO:0006683">
    <property type="term" value="P:galactosylceramide catabolic process"/>
    <property type="evidence" value="ECO:0007669"/>
    <property type="project" value="InterPro"/>
</dbReference>
<dbReference type="GO" id="GO:0004336">
    <property type="term" value="F:galactosylceramidase activity"/>
    <property type="evidence" value="ECO:0007669"/>
    <property type="project" value="UniProtKB-EC"/>
</dbReference>
<feature type="signal peptide" evidence="6">
    <location>
        <begin position="1"/>
        <end position="24"/>
    </location>
</feature>
<dbReference type="EC" id="3.2.1.46" evidence="2"/>
<keyword evidence="10" id="KW-1185">Reference proteome</keyword>
<dbReference type="InterPro" id="IPR017853">
    <property type="entry name" value="GH"/>
</dbReference>
<keyword evidence="6" id="KW-0732">Signal</keyword>
<dbReference type="GO" id="GO:0005764">
    <property type="term" value="C:lysosome"/>
    <property type="evidence" value="ECO:0007669"/>
    <property type="project" value="TreeGrafter"/>
</dbReference>
<dbReference type="PRINTS" id="PR00850">
    <property type="entry name" value="GLHYDRLASE59"/>
</dbReference>
<dbReference type="InterPro" id="IPR001286">
    <property type="entry name" value="Glyco_hydro_59"/>
</dbReference>
<evidence type="ECO:0000256" key="5">
    <source>
        <dbReference type="ARBA" id="ARBA00033098"/>
    </source>
</evidence>
<dbReference type="AlphaFoldDB" id="A0A926Q3Z7"/>
<dbReference type="InterPro" id="IPR013785">
    <property type="entry name" value="Aldolase_TIM"/>
</dbReference>
<dbReference type="InterPro" id="IPR049162">
    <property type="entry name" value="GH59_C"/>
</dbReference>
<feature type="domain" description="Glycosyl hydrolase family 59 catalytic" evidence="7">
    <location>
        <begin position="47"/>
        <end position="346"/>
    </location>
</feature>
<keyword evidence="4" id="KW-0443">Lipid metabolism</keyword>
<evidence type="ECO:0000259" key="8">
    <source>
        <dbReference type="Pfam" id="PF21708"/>
    </source>
</evidence>
<dbReference type="Gene3D" id="3.20.20.70">
    <property type="entry name" value="Aldolase class I"/>
    <property type="match status" value="1"/>
</dbReference>
<comment type="similarity">
    <text evidence="1">Belongs to the glycosyl hydrolase 59 family.</text>
</comment>
<protein>
    <recommendedName>
        <fullName evidence="2">galactosylceramidase</fullName>
        <ecNumber evidence="2">3.2.1.46</ecNumber>
    </recommendedName>
    <alternativeName>
        <fullName evidence="5">Galactosylceramidase</fullName>
    </alternativeName>
</protein>
<gene>
    <name evidence="9" type="ORF">IBL28_19155</name>
</gene>
<organism evidence="9 10">
    <name type="scientific">Sinomicrobium weinanense</name>
    <dbReference type="NCBI Taxonomy" id="2842200"/>
    <lineage>
        <taxon>Bacteria</taxon>
        <taxon>Pseudomonadati</taxon>
        <taxon>Bacteroidota</taxon>
        <taxon>Flavobacteriia</taxon>
        <taxon>Flavobacteriales</taxon>
        <taxon>Flavobacteriaceae</taxon>
        <taxon>Sinomicrobium</taxon>
    </lineage>
</organism>
<dbReference type="GO" id="GO:0016020">
    <property type="term" value="C:membrane"/>
    <property type="evidence" value="ECO:0007669"/>
    <property type="project" value="GOC"/>
</dbReference>
<dbReference type="Gene3D" id="2.60.120.560">
    <property type="entry name" value="Exo-inulinase, domain 1"/>
    <property type="match status" value="1"/>
</dbReference>
<dbReference type="InterPro" id="IPR049161">
    <property type="entry name" value="GH59_cat"/>
</dbReference>
<evidence type="ECO:0000259" key="7">
    <source>
        <dbReference type="Pfam" id="PF02057"/>
    </source>
</evidence>
<sequence>MKKNTTIKAALFLMAISLLSFGNAEKNRNLPASQAIDIDGTAILNTFEGLGAIPSYEKLLYDYPEPQRKEILDYLFLPGYGASLQVLKVEIGYDGNNTAVSWPSYKRTLGETPDFERGYVWWLMNEAKKRNPDIRLSALHWGYPAWARTDDQKAGYIFGFVQGAKEKYGLRIDYIGGNQNEQYKEGKPFINRALTIKLRQLLNANGYDKVKIVTADEGAKVRKYRVFDEIQKDSLYAEAVDIIGVHYKNRPASFMPDIAYKLGKPLWSSEDGGGSYRNIKSGYDWVNQIIRLLLDVKMNGIIRWSATASVYDNMPWANNGFIKADEPWSGHYETGSNLWAFSHFTQFTEPGWNILNTGKTNVYNHNGTKAGRFIAFKDNTGDDYTIVINTHDHNFPEAGIDLEINLSDDLSKGPAYLWRSDFMKPSEWFRQVRSLPPAKKKIIVHLDKGCVYTLSTTKGQHRGTTVIPPAEEFPFPYTETFESYEKDDMARYFIDANGIFTIAGPGKNRKGNALRQVVTEAPRMWHNRPLKQPLTEMGNIEWTDYKVRADVLMENPGKVLLSGRFDGKKENSGDFLLEGYWLSLDNRGKWELIRKDPPENPDNRKDTGTFVTLSSGVVPGASLNQWITVGLEFNGPVIKVFIRNKKVAEVVDEAYKNGNVALGTLGLGCKDPFSASDKWSNARFDNLHVTPISRRP</sequence>
<evidence type="ECO:0000256" key="3">
    <source>
        <dbReference type="ARBA" id="ARBA00022919"/>
    </source>
</evidence>
<name>A0A926Q3Z7_9FLAO</name>
<dbReference type="Pfam" id="PF21708">
    <property type="entry name" value="Glyco_hydro_59_C"/>
    <property type="match status" value="1"/>
</dbReference>
<proteinExistence type="inferred from homology"/>
<reference evidence="9 10" key="1">
    <citation type="submission" date="2020-09" db="EMBL/GenBank/DDBJ databases">
        <title>Sinomicrobium weinanense sp. nov., a halophilic bacteria isolated from saline-alkali soil.</title>
        <authorList>
            <person name="Wu P."/>
            <person name="Ren H."/>
            <person name="Mei Y."/>
            <person name="Liang Y."/>
            <person name="Chen Z."/>
        </authorList>
    </citation>
    <scope>NUCLEOTIDE SEQUENCE [LARGE SCALE GENOMIC DNA]</scope>
    <source>
        <strain evidence="9 10">FJxs</strain>
    </source>
</reference>
<dbReference type="Pfam" id="PF02057">
    <property type="entry name" value="Glyco_hydro_59"/>
    <property type="match status" value="1"/>
</dbReference>
<dbReference type="SUPFAM" id="SSF51445">
    <property type="entry name" value="(Trans)glycosidases"/>
    <property type="match status" value="1"/>
</dbReference>
<dbReference type="Gene3D" id="3.20.20.80">
    <property type="entry name" value="Glycosidases"/>
    <property type="match status" value="1"/>
</dbReference>
<dbReference type="PANTHER" id="PTHR15172">
    <property type="entry name" value="GALACTOCEREBROSIDASE"/>
    <property type="match status" value="1"/>
</dbReference>
<dbReference type="EMBL" id="JACVDC010000089">
    <property type="protein sequence ID" value="MBC9798097.1"/>
    <property type="molecule type" value="Genomic_DNA"/>
</dbReference>
<feature type="chain" id="PRO_5037851750" description="galactosylceramidase" evidence="6">
    <location>
        <begin position="25"/>
        <end position="696"/>
    </location>
</feature>
<evidence type="ECO:0000256" key="6">
    <source>
        <dbReference type="SAM" id="SignalP"/>
    </source>
</evidence>
<keyword evidence="3" id="KW-0746">Sphingolipid metabolism</keyword>
<evidence type="ECO:0000313" key="9">
    <source>
        <dbReference type="EMBL" id="MBC9798097.1"/>
    </source>
</evidence>
<evidence type="ECO:0000256" key="4">
    <source>
        <dbReference type="ARBA" id="ARBA00022963"/>
    </source>
</evidence>
<evidence type="ECO:0000313" key="10">
    <source>
        <dbReference type="Proteomes" id="UP000653730"/>
    </source>
</evidence>
<dbReference type="Proteomes" id="UP000653730">
    <property type="component" value="Unassembled WGS sequence"/>
</dbReference>
<accession>A0A926Q3Z7</accession>
<evidence type="ECO:0000256" key="2">
    <source>
        <dbReference type="ARBA" id="ARBA00012657"/>
    </source>
</evidence>
<feature type="domain" description="Glycosyl hydrolase family 59 C-terminal lectin" evidence="8">
    <location>
        <begin position="497"/>
        <end position="668"/>
    </location>
</feature>